<dbReference type="EC" id="2.1.1.197" evidence="3 8"/>
<evidence type="ECO:0000256" key="1">
    <source>
        <dbReference type="ARBA" id="ARBA00000852"/>
    </source>
</evidence>
<dbReference type="Proteomes" id="UP000272771">
    <property type="component" value="Chromosome"/>
</dbReference>
<keyword evidence="7 8" id="KW-0093">Biotin biosynthesis</keyword>
<evidence type="ECO:0000256" key="2">
    <source>
        <dbReference type="ARBA" id="ARBA00004746"/>
    </source>
</evidence>
<dbReference type="RefSeq" id="WP_004283400.1">
    <property type="nucleotide sequence ID" value="NZ_CAUJRG010000008.1"/>
</dbReference>
<dbReference type="NCBIfam" id="TIGR02072">
    <property type="entry name" value="BioC"/>
    <property type="match status" value="1"/>
</dbReference>
<dbReference type="InterPro" id="IPR013216">
    <property type="entry name" value="Methyltransf_11"/>
</dbReference>
<comment type="pathway">
    <text evidence="2 8">Cofactor biosynthesis; biotin biosynthesis.</text>
</comment>
<keyword evidence="5 8" id="KW-0808">Transferase</keyword>
<dbReference type="Gene3D" id="3.40.50.150">
    <property type="entry name" value="Vaccinia Virus protein VP39"/>
    <property type="match status" value="1"/>
</dbReference>
<evidence type="ECO:0000256" key="3">
    <source>
        <dbReference type="ARBA" id="ARBA00012327"/>
    </source>
</evidence>
<evidence type="ECO:0000256" key="7">
    <source>
        <dbReference type="ARBA" id="ARBA00022756"/>
    </source>
</evidence>
<keyword evidence="6 8" id="KW-0949">S-adenosyl-L-methionine</keyword>
<comment type="catalytic activity">
    <reaction evidence="1 8">
        <text>malonyl-[ACP] + S-adenosyl-L-methionine = malonyl-[ACP] methyl ester + S-adenosyl-L-homocysteine</text>
        <dbReference type="Rhea" id="RHEA:17105"/>
        <dbReference type="Rhea" id="RHEA-COMP:9623"/>
        <dbReference type="Rhea" id="RHEA-COMP:9954"/>
        <dbReference type="ChEBI" id="CHEBI:57856"/>
        <dbReference type="ChEBI" id="CHEBI:59789"/>
        <dbReference type="ChEBI" id="CHEBI:78449"/>
        <dbReference type="ChEBI" id="CHEBI:78845"/>
        <dbReference type="EC" id="2.1.1.197"/>
    </reaction>
</comment>
<sequence length="260" mass="28977">MLSTQQTKTKIAETFSLAAGSYDSAANLQQTVGSRLLSLFTEQFSDGLWHKKIADIGAGSGWFSQAMQQQHATVYALDIAPGMLSYIQQNQRAEHTILADAETLPLASDSLNGCFSSLALQWCNLGQAAQEMKRITQTGGHIAVSTLSNGSLWQLTEAWKHTDNNIHTNEFLDIETICQAFQGFTRIRHHSETVTQEFDSVKQLLQGLKKVGANHVINRTTPGLTGKKTWQNFQTAYEQYRTQEGRYPLDYQVVYIIATV</sequence>
<proteinExistence type="inferred from homology"/>
<dbReference type="GO" id="GO:0032259">
    <property type="term" value="P:methylation"/>
    <property type="evidence" value="ECO:0007669"/>
    <property type="project" value="UniProtKB-KW"/>
</dbReference>
<gene>
    <name evidence="8 10" type="primary">bioC</name>
    <name evidence="10" type="ORF">NCTC12742_02026</name>
</gene>
<comment type="similarity">
    <text evidence="8">Belongs to the methyltransferase superfamily.</text>
</comment>
<dbReference type="GO" id="GO:0102130">
    <property type="term" value="F:malonyl-CoA methyltransferase activity"/>
    <property type="evidence" value="ECO:0007669"/>
    <property type="project" value="UniProtKB-EC"/>
</dbReference>
<dbReference type="PANTHER" id="PTHR13090">
    <property type="entry name" value="ARGININE-HYDROXYLASE NDUFAF5, MITOCHONDRIAL"/>
    <property type="match status" value="1"/>
</dbReference>
<dbReference type="CDD" id="cd02440">
    <property type="entry name" value="AdoMet_MTases"/>
    <property type="match status" value="1"/>
</dbReference>
<dbReference type="HAMAP" id="MF_00835">
    <property type="entry name" value="BioC"/>
    <property type="match status" value="1"/>
</dbReference>
<evidence type="ECO:0000256" key="4">
    <source>
        <dbReference type="ARBA" id="ARBA00022603"/>
    </source>
</evidence>
<protein>
    <recommendedName>
        <fullName evidence="3 8">Malonyl-[acyl-carrier protein] O-methyltransferase</fullName>
        <shortName evidence="8">Malonyl-ACP O-methyltransferase</shortName>
        <ecNumber evidence="3 8">2.1.1.197</ecNumber>
    </recommendedName>
    <alternativeName>
        <fullName evidence="8">Biotin synthesis protein BioC</fullName>
    </alternativeName>
</protein>
<dbReference type="InterPro" id="IPR011814">
    <property type="entry name" value="BioC"/>
</dbReference>
<dbReference type="GO" id="GO:0010340">
    <property type="term" value="F:carboxyl-O-methyltransferase activity"/>
    <property type="evidence" value="ECO:0007669"/>
    <property type="project" value="UniProtKB-UniRule"/>
</dbReference>
<dbReference type="GO" id="GO:0008757">
    <property type="term" value="F:S-adenosylmethionine-dependent methyltransferase activity"/>
    <property type="evidence" value="ECO:0007669"/>
    <property type="project" value="InterPro"/>
</dbReference>
<dbReference type="UniPathway" id="UPA00078"/>
<accession>A0A3S4ZEQ7</accession>
<dbReference type="PANTHER" id="PTHR13090:SF1">
    <property type="entry name" value="ARGININE-HYDROXYLASE NDUFAF5, MITOCHONDRIAL"/>
    <property type="match status" value="1"/>
</dbReference>
<organism evidence="10 11">
    <name type="scientific">Neisseria weaveri</name>
    <dbReference type="NCBI Taxonomy" id="28091"/>
    <lineage>
        <taxon>Bacteria</taxon>
        <taxon>Pseudomonadati</taxon>
        <taxon>Pseudomonadota</taxon>
        <taxon>Betaproteobacteria</taxon>
        <taxon>Neisseriales</taxon>
        <taxon>Neisseriaceae</taxon>
        <taxon>Neisseria</taxon>
    </lineage>
</organism>
<dbReference type="GO" id="GO:0009102">
    <property type="term" value="P:biotin biosynthetic process"/>
    <property type="evidence" value="ECO:0007669"/>
    <property type="project" value="UniProtKB-UniRule"/>
</dbReference>
<keyword evidence="4 8" id="KW-0489">Methyltransferase</keyword>
<name>A0A3S4ZEQ7_9NEIS</name>
<dbReference type="SUPFAM" id="SSF53335">
    <property type="entry name" value="S-adenosyl-L-methionine-dependent methyltransferases"/>
    <property type="match status" value="1"/>
</dbReference>
<evidence type="ECO:0000313" key="11">
    <source>
        <dbReference type="Proteomes" id="UP000272771"/>
    </source>
</evidence>
<dbReference type="EMBL" id="LR134533">
    <property type="protein sequence ID" value="VEJ52112.1"/>
    <property type="molecule type" value="Genomic_DNA"/>
</dbReference>
<comment type="function">
    <text evidence="8">Converts the free carboxyl group of a malonyl-thioester to its methyl ester by transfer of a methyl group from S-adenosyl-L-methionine (SAM). It allows to synthesize pimeloyl-ACP via the fatty acid synthetic pathway.</text>
</comment>
<evidence type="ECO:0000313" key="10">
    <source>
        <dbReference type="EMBL" id="VEJ52112.1"/>
    </source>
</evidence>
<evidence type="ECO:0000256" key="8">
    <source>
        <dbReference type="HAMAP-Rule" id="MF_00835"/>
    </source>
</evidence>
<evidence type="ECO:0000256" key="6">
    <source>
        <dbReference type="ARBA" id="ARBA00022691"/>
    </source>
</evidence>
<dbReference type="OrthoDB" id="9760689at2"/>
<dbReference type="InterPro" id="IPR029063">
    <property type="entry name" value="SAM-dependent_MTases_sf"/>
</dbReference>
<dbReference type="InterPro" id="IPR050602">
    <property type="entry name" value="Malonyl-ACP_OMT"/>
</dbReference>
<keyword evidence="11" id="KW-1185">Reference proteome</keyword>
<evidence type="ECO:0000256" key="5">
    <source>
        <dbReference type="ARBA" id="ARBA00022679"/>
    </source>
</evidence>
<dbReference type="AlphaFoldDB" id="A0A3S4ZEQ7"/>
<reference evidence="10 11" key="1">
    <citation type="submission" date="2018-12" db="EMBL/GenBank/DDBJ databases">
        <authorList>
            <consortium name="Pathogen Informatics"/>
        </authorList>
    </citation>
    <scope>NUCLEOTIDE SEQUENCE [LARGE SCALE GENOMIC DNA]</scope>
    <source>
        <strain evidence="10 11">NCTC12742</strain>
    </source>
</reference>
<dbReference type="STRING" id="28091.SAMEA3174300_00593"/>
<dbReference type="Pfam" id="PF08241">
    <property type="entry name" value="Methyltransf_11"/>
    <property type="match status" value="1"/>
</dbReference>
<evidence type="ECO:0000259" key="9">
    <source>
        <dbReference type="Pfam" id="PF08241"/>
    </source>
</evidence>
<feature type="domain" description="Methyltransferase type 11" evidence="9">
    <location>
        <begin position="55"/>
        <end position="143"/>
    </location>
</feature>